<dbReference type="Gene3D" id="3.60.21.10">
    <property type="match status" value="1"/>
</dbReference>
<evidence type="ECO:0000313" key="6">
    <source>
        <dbReference type="Proteomes" id="UP000217311"/>
    </source>
</evidence>
<dbReference type="AlphaFoldDB" id="A0A290MMK7"/>
<dbReference type="GO" id="GO:0003993">
    <property type="term" value="F:acid phosphatase activity"/>
    <property type="evidence" value="ECO:0007669"/>
    <property type="project" value="InterPro"/>
</dbReference>
<evidence type="ECO:0000259" key="4">
    <source>
        <dbReference type="Pfam" id="PF16656"/>
    </source>
</evidence>
<keyword evidence="1 2" id="KW-0732">Signal</keyword>
<evidence type="ECO:0000313" key="5">
    <source>
        <dbReference type="EMBL" id="ATC33005.1"/>
    </source>
</evidence>
<dbReference type="Proteomes" id="UP000217311">
    <property type="component" value="Chromosome"/>
</dbReference>
<organism evidence="5 6">
    <name type="scientific">Caulobacter vibrioides</name>
    <name type="common">Caulobacter crescentus</name>
    <dbReference type="NCBI Taxonomy" id="155892"/>
    <lineage>
        <taxon>Bacteria</taxon>
        <taxon>Pseudomonadati</taxon>
        <taxon>Pseudomonadota</taxon>
        <taxon>Alphaproteobacteria</taxon>
        <taxon>Caulobacterales</taxon>
        <taxon>Caulobacteraceae</taxon>
        <taxon>Caulobacter</taxon>
    </lineage>
</organism>
<reference evidence="6" key="1">
    <citation type="submission" date="2017-09" db="EMBL/GenBank/DDBJ databases">
        <title>Genome evolution observed in wild isolates of Caulobacter crescentus.</title>
        <authorList>
            <person name="Ely B."/>
            <person name="Wilson K."/>
            <person name="Scott D."/>
        </authorList>
    </citation>
    <scope>NUCLEOTIDE SEQUENCE [LARGE SCALE GENOMIC DNA]</scope>
    <source>
        <strain evidence="6">CB13b1a</strain>
    </source>
</reference>
<protein>
    <submittedName>
        <fullName evidence="5">Metallophosphoesterase</fullName>
    </submittedName>
</protein>
<dbReference type="InterPro" id="IPR039331">
    <property type="entry name" value="PAPs-like"/>
</dbReference>
<dbReference type="SUPFAM" id="SSF56300">
    <property type="entry name" value="Metallo-dependent phosphatases"/>
    <property type="match status" value="1"/>
</dbReference>
<evidence type="ECO:0000259" key="3">
    <source>
        <dbReference type="Pfam" id="PF00149"/>
    </source>
</evidence>
<feature type="domain" description="Calcineurin-like phosphoesterase" evidence="3">
    <location>
        <begin position="168"/>
        <end position="364"/>
    </location>
</feature>
<gene>
    <name evidence="5" type="ORF">CA606_12075</name>
</gene>
<dbReference type="SUPFAM" id="SSF49363">
    <property type="entry name" value="Purple acid phosphatase, N-terminal domain"/>
    <property type="match status" value="1"/>
</dbReference>
<accession>A0A290MMK7</accession>
<feature type="chain" id="PRO_5012583843" evidence="2">
    <location>
        <begin position="40"/>
        <end position="456"/>
    </location>
</feature>
<sequence>MTPSFNPRRACASAFRLATALGCGVALSALLLAVGPVAAQGPAKARAPAEPIITGGKPQRLIVNPTEDPSRGFAVTWRMEAGAGKGLVEYAEATPGPAFEDAVSTVMATSEVVQYAPRNGAPVSATAHSAVIDGLKPETLYVYRVGDGRTFSAWRQVRTAASTAKPFTFLYFGDVQNEVESHGSRVMRMARRLAPDAALALYAGDLINRSDADREWAEWFDMAPDLHAELLTLPSPGNHEYGPPVEGRQALAPQWRQQFTLPRNGPAGVEALSETVYQVDYQGVRFLSLDADAMSDHPELAEATLTWLQARLADNPNAWTVVFLHYPIYSTAKGRDNPELRAALEPVLQRYGVDLVLQGHDHTYARGRKGGPVYVVSVAGPKQYPAGQDDWASRKATGVQLFQAISVDGGELTYKAYTATGALYDAFRLSKPARGKPARLIDLAPKSDELNLRRAP</sequence>
<name>A0A290MMK7_CAUVI</name>
<dbReference type="InterPro" id="IPR015914">
    <property type="entry name" value="PAPs_N"/>
</dbReference>
<dbReference type="EMBL" id="CP023315">
    <property type="protein sequence ID" value="ATC33005.1"/>
    <property type="molecule type" value="Genomic_DNA"/>
</dbReference>
<dbReference type="Gene3D" id="2.60.40.380">
    <property type="entry name" value="Purple acid phosphatase-like, N-terminal"/>
    <property type="match status" value="1"/>
</dbReference>
<dbReference type="InterPro" id="IPR008963">
    <property type="entry name" value="Purple_acid_Pase-like_N"/>
</dbReference>
<evidence type="ECO:0000256" key="1">
    <source>
        <dbReference type="ARBA" id="ARBA00022729"/>
    </source>
</evidence>
<proteinExistence type="predicted"/>
<dbReference type="GO" id="GO:0046872">
    <property type="term" value="F:metal ion binding"/>
    <property type="evidence" value="ECO:0007669"/>
    <property type="project" value="InterPro"/>
</dbReference>
<dbReference type="InterPro" id="IPR029052">
    <property type="entry name" value="Metallo-depent_PP-like"/>
</dbReference>
<dbReference type="Pfam" id="PF00149">
    <property type="entry name" value="Metallophos"/>
    <property type="match status" value="1"/>
</dbReference>
<evidence type="ECO:0000256" key="2">
    <source>
        <dbReference type="SAM" id="SignalP"/>
    </source>
</evidence>
<feature type="domain" description="Purple acid phosphatase N-terminal" evidence="4">
    <location>
        <begin position="58"/>
        <end position="159"/>
    </location>
</feature>
<dbReference type="Pfam" id="PF16656">
    <property type="entry name" value="Pur_ac_phosph_N"/>
    <property type="match status" value="1"/>
</dbReference>
<dbReference type="PANTHER" id="PTHR22953">
    <property type="entry name" value="ACID PHOSPHATASE RELATED"/>
    <property type="match status" value="1"/>
</dbReference>
<dbReference type="RefSeq" id="WP_096052397.1">
    <property type="nucleotide sequence ID" value="NZ_CP023315.3"/>
</dbReference>
<dbReference type="PANTHER" id="PTHR22953:SF153">
    <property type="entry name" value="PURPLE ACID PHOSPHATASE"/>
    <property type="match status" value="1"/>
</dbReference>
<feature type="signal peptide" evidence="2">
    <location>
        <begin position="1"/>
        <end position="39"/>
    </location>
</feature>
<dbReference type="InterPro" id="IPR004843">
    <property type="entry name" value="Calcineurin-like_PHP"/>
</dbReference>